<dbReference type="ExpressionAtlas" id="A0A2K3DCE1">
    <property type="expression patterns" value="baseline and differential"/>
</dbReference>
<dbReference type="GeneID" id="5720849"/>
<feature type="signal peptide" evidence="1">
    <location>
        <begin position="1"/>
        <end position="24"/>
    </location>
</feature>
<dbReference type="Gene3D" id="3.40.50.150">
    <property type="entry name" value="Vaccinia Virus protein VP39"/>
    <property type="match status" value="1"/>
</dbReference>
<dbReference type="Gramene" id="PNW78192">
    <property type="protein sequence ID" value="PNW78192"/>
    <property type="gene ID" value="CHLRE_09g386161v5"/>
</dbReference>
<dbReference type="OrthoDB" id="419125at2759"/>
<dbReference type="EMBL" id="CM008970">
    <property type="protein sequence ID" value="PNW78192.1"/>
    <property type="molecule type" value="Genomic_DNA"/>
</dbReference>
<feature type="chain" id="PRO_5014363274" description="Methyltransferase FkbM domain-containing protein" evidence="1">
    <location>
        <begin position="25"/>
        <end position="260"/>
    </location>
</feature>
<feature type="domain" description="Methyltransferase FkbM" evidence="2">
    <location>
        <begin position="45"/>
        <end position="206"/>
    </location>
</feature>
<protein>
    <recommendedName>
        <fullName evidence="2">Methyltransferase FkbM domain-containing protein</fullName>
    </recommendedName>
</protein>
<keyword evidence="4" id="KW-1185">Reference proteome</keyword>
<evidence type="ECO:0000313" key="4">
    <source>
        <dbReference type="Proteomes" id="UP000006906"/>
    </source>
</evidence>
<name>A0A2K3DCE1_CHLRE</name>
<dbReference type="KEGG" id="cre:CHLRE_09g386161v5"/>
<reference evidence="3 4" key="1">
    <citation type="journal article" date="2007" name="Science">
        <title>The Chlamydomonas genome reveals the evolution of key animal and plant functions.</title>
        <authorList>
            <person name="Merchant S.S."/>
            <person name="Prochnik S.E."/>
            <person name="Vallon O."/>
            <person name="Harris E.H."/>
            <person name="Karpowicz S.J."/>
            <person name="Witman G.B."/>
            <person name="Terry A."/>
            <person name="Salamov A."/>
            <person name="Fritz-Laylin L.K."/>
            <person name="Marechal-Drouard L."/>
            <person name="Marshall W.F."/>
            <person name="Qu L.H."/>
            <person name="Nelson D.R."/>
            <person name="Sanderfoot A.A."/>
            <person name="Spalding M.H."/>
            <person name="Kapitonov V.V."/>
            <person name="Ren Q."/>
            <person name="Ferris P."/>
            <person name="Lindquist E."/>
            <person name="Shapiro H."/>
            <person name="Lucas S.M."/>
            <person name="Grimwood J."/>
            <person name="Schmutz J."/>
            <person name="Cardol P."/>
            <person name="Cerutti H."/>
            <person name="Chanfreau G."/>
            <person name="Chen C.L."/>
            <person name="Cognat V."/>
            <person name="Croft M.T."/>
            <person name="Dent R."/>
            <person name="Dutcher S."/>
            <person name="Fernandez E."/>
            <person name="Fukuzawa H."/>
            <person name="Gonzalez-Ballester D."/>
            <person name="Gonzalez-Halphen D."/>
            <person name="Hallmann A."/>
            <person name="Hanikenne M."/>
            <person name="Hippler M."/>
            <person name="Inwood W."/>
            <person name="Jabbari K."/>
            <person name="Kalanon M."/>
            <person name="Kuras R."/>
            <person name="Lefebvre P.A."/>
            <person name="Lemaire S.D."/>
            <person name="Lobanov A.V."/>
            <person name="Lohr M."/>
            <person name="Manuell A."/>
            <person name="Meier I."/>
            <person name="Mets L."/>
            <person name="Mittag M."/>
            <person name="Mittelmeier T."/>
            <person name="Moroney J.V."/>
            <person name="Moseley J."/>
            <person name="Napoli C."/>
            <person name="Nedelcu A.M."/>
            <person name="Niyogi K."/>
            <person name="Novoselov S.V."/>
            <person name="Paulsen I.T."/>
            <person name="Pazour G."/>
            <person name="Purton S."/>
            <person name="Ral J.P."/>
            <person name="Riano-Pachon D.M."/>
            <person name="Riekhof W."/>
            <person name="Rymarquis L."/>
            <person name="Schroda M."/>
            <person name="Stern D."/>
            <person name="Umen J."/>
            <person name="Willows R."/>
            <person name="Wilson N."/>
            <person name="Zimmer S.L."/>
            <person name="Allmer J."/>
            <person name="Balk J."/>
            <person name="Bisova K."/>
            <person name="Chen C.J."/>
            <person name="Elias M."/>
            <person name="Gendler K."/>
            <person name="Hauser C."/>
            <person name="Lamb M.R."/>
            <person name="Ledford H."/>
            <person name="Long J.C."/>
            <person name="Minagawa J."/>
            <person name="Page M.D."/>
            <person name="Pan J."/>
            <person name="Pootakham W."/>
            <person name="Roje S."/>
            <person name="Rose A."/>
            <person name="Stahlberg E."/>
            <person name="Terauchi A.M."/>
            <person name="Yang P."/>
            <person name="Ball S."/>
            <person name="Bowler C."/>
            <person name="Dieckmann C.L."/>
            <person name="Gladyshev V.N."/>
            <person name="Green P."/>
            <person name="Jorgensen R."/>
            <person name="Mayfield S."/>
            <person name="Mueller-Roeber B."/>
            <person name="Rajamani S."/>
            <person name="Sayre R.T."/>
            <person name="Brokstein P."/>
            <person name="Dubchak I."/>
            <person name="Goodstein D."/>
            <person name="Hornick L."/>
            <person name="Huang Y.W."/>
            <person name="Jhaveri J."/>
            <person name="Luo Y."/>
            <person name="Martinez D."/>
            <person name="Ngau W.C."/>
            <person name="Otillar B."/>
            <person name="Poliakov A."/>
            <person name="Porter A."/>
            <person name="Szajkowski L."/>
            <person name="Werner G."/>
            <person name="Zhou K."/>
            <person name="Grigoriev I.V."/>
            <person name="Rokhsar D.S."/>
            <person name="Grossman A.R."/>
        </authorList>
    </citation>
    <scope>NUCLEOTIDE SEQUENCE [LARGE SCALE GENOMIC DNA]</scope>
    <source>
        <strain evidence="4">CC-503</strain>
    </source>
</reference>
<dbReference type="SUPFAM" id="SSF53335">
    <property type="entry name" value="S-adenosyl-L-methionine-dependent methyltransferases"/>
    <property type="match status" value="1"/>
</dbReference>
<dbReference type="RefSeq" id="XP_042920682.1">
    <property type="nucleotide sequence ID" value="XM_043065386.1"/>
</dbReference>
<dbReference type="InterPro" id="IPR053188">
    <property type="entry name" value="FkbM_Methyltransferase"/>
</dbReference>
<dbReference type="AlphaFoldDB" id="A0A2K3DCE1"/>
<keyword evidence="1" id="KW-0732">Signal</keyword>
<accession>A0A2K3DCE1</accession>
<sequence length="260" mass="28556">MARCYSVLSIVIFAFLGVTRDAYAAQEDAVKRLQACGFKPTSVLDVGANVGTWSRVYKTLFPEATFFMIEGNDKCQGELAATGVPFEISLVGRAEGSITYHRRKDGTCAASTGNSVFKENTHIFTEDEVVEARVRTIDSIVAARQVGPFQFLKVDIQGSEVPALLGARHTLESVEVVMTEAPVMNYNQGSPPFTVLTSVLNHLGFEIFDIADMARSDKGLLMQMDVLWVRRSSALWGPACTGYPVPSHFTHKGQHAEWMP</sequence>
<dbReference type="PANTHER" id="PTHR36973:SF4">
    <property type="entry name" value="NODULATION PROTEIN"/>
    <property type="match status" value="1"/>
</dbReference>
<evidence type="ECO:0000259" key="2">
    <source>
        <dbReference type="Pfam" id="PF05050"/>
    </source>
</evidence>
<dbReference type="NCBIfam" id="TIGR01444">
    <property type="entry name" value="fkbM_fam"/>
    <property type="match status" value="1"/>
</dbReference>
<dbReference type="InterPro" id="IPR029063">
    <property type="entry name" value="SAM-dependent_MTases_sf"/>
</dbReference>
<organism evidence="3 4">
    <name type="scientific">Chlamydomonas reinhardtii</name>
    <name type="common">Chlamydomonas smithii</name>
    <dbReference type="NCBI Taxonomy" id="3055"/>
    <lineage>
        <taxon>Eukaryota</taxon>
        <taxon>Viridiplantae</taxon>
        <taxon>Chlorophyta</taxon>
        <taxon>core chlorophytes</taxon>
        <taxon>Chlorophyceae</taxon>
        <taxon>CS clade</taxon>
        <taxon>Chlamydomonadales</taxon>
        <taxon>Chlamydomonadaceae</taxon>
        <taxon>Chlamydomonas</taxon>
    </lineage>
</organism>
<dbReference type="Proteomes" id="UP000006906">
    <property type="component" value="Chromosome 9"/>
</dbReference>
<evidence type="ECO:0000313" key="3">
    <source>
        <dbReference type="EMBL" id="PNW78192.1"/>
    </source>
</evidence>
<evidence type="ECO:0000256" key="1">
    <source>
        <dbReference type="SAM" id="SignalP"/>
    </source>
</evidence>
<dbReference type="PaxDb" id="3055-EDP01986"/>
<dbReference type="Pfam" id="PF05050">
    <property type="entry name" value="Methyltransf_21"/>
    <property type="match status" value="1"/>
</dbReference>
<dbReference type="PANTHER" id="PTHR36973">
    <property type="entry name" value="SLL1456 PROTEIN-RELATED"/>
    <property type="match status" value="1"/>
</dbReference>
<gene>
    <name evidence="3" type="ORF">CHLRE_09g386161v5</name>
</gene>
<dbReference type="InParanoid" id="A0A2K3DCE1"/>
<proteinExistence type="predicted"/>
<dbReference type="InterPro" id="IPR006342">
    <property type="entry name" value="FkbM_mtfrase"/>
</dbReference>